<evidence type="ECO:0000256" key="1">
    <source>
        <dbReference type="SAM" id="Phobius"/>
    </source>
</evidence>
<dbReference type="Proteomes" id="UP000625283">
    <property type="component" value="Unassembled WGS sequence"/>
</dbReference>
<evidence type="ECO:0000313" key="3">
    <source>
        <dbReference type="Proteomes" id="UP000625283"/>
    </source>
</evidence>
<dbReference type="EMBL" id="JAERTY010000012">
    <property type="protein sequence ID" value="MBL1411057.1"/>
    <property type="molecule type" value="Genomic_DNA"/>
</dbReference>
<dbReference type="RefSeq" id="WP_202104790.1">
    <property type="nucleotide sequence ID" value="NZ_JAERTY010000012.1"/>
</dbReference>
<keyword evidence="1" id="KW-0472">Membrane</keyword>
<evidence type="ECO:0000313" key="2">
    <source>
        <dbReference type="EMBL" id="MBL1411057.1"/>
    </source>
</evidence>
<name>A0ABS1R8M3_9SPHI</name>
<gene>
    <name evidence="2" type="ORF">JKG61_20025</name>
</gene>
<keyword evidence="3" id="KW-1185">Reference proteome</keyword>
<feature type="transmembrane region" description="Helical" evidence="1">
    <location>
        <begin position="38"/>
        <end position="58"/>
    </location>
</feature>
<keyword evidence="1" id="KW-1133">Transmembrane helix</keyword>
<organism evidence="2 3">
    <name type="scientific">Sphingobacterium faecale</name>
    <dbReference type="NCBI Taxonomy" id="2803775"/>
    <lineage>
        <taxon>Bacteria</taxon>
        <taxon>Pseudomonadati</taxon>
        <taxon>Bacteroidota</taxon>
        <taxon>Sphingobacteriia</taxon>
        <taxon>Sphingobacteriales</taxon>
        <taxon>Sphingobacteriaceae</taxon>
        <taxon>Sphingobacterium</taxon>
    </lineage>
</organism>
<accession>A0ABS1R8M3</accession>
<feature type="transmembrane region" description="Helical" evidence="1">
    <location>
        <begin position="9"/>
        <end position="32"/>
    </location>
</feature>
<sequence length="164" mass="19127">MVHPKTYKFIFALLSTISLAATFSLIIIFNIFDHLGPMSFVPLTLGLIVSFAFFKTYMWHHRGEEFFLLAIDNISHQINNGIKLSELKSYEAIKYNIDFIPTDEYESKQVGTLLFYTVDPTTKLKNFVLQSTLEITIDEYEFIEMEYMKIKEMSTQKLVNINLN</sequence>
<keyword evidence="1" id="KW-0812">Transmembrane</keyword>
<comment type="caution">
    <text evidence="2">The sequence shown here is derived from an EMBL/GenBank/DDBJ whole genome shotgun (WGS) entry which is preliminary data.</text>
</comment>
<proteinExistence type="predicted"/>
<reference evidence="2 3" key="1">
    <citation type="submission" date="2021-01" db="EMBL/GenBank/DDBJ databases">
        <title>C459-1 draft genome sequence.</title>
        <authorList>
            <person name="Zhang X.-F."/>
        </authorList>
    </citation>
    <scope>NUCLEOTIDE SEQUENCE [LARGE SCALE GENOMIC DNA]</scope>
    <source>
        <strain evidence="3">C459-1</strain>
    </source>
</reference>
<protein>
    <submittedName>
        <fullName evidence="2">Uncharacterized protein</fullName>
    </submittedName>
</protein>